<evidence type="ECO:0000313" key="3">
    <source>
        <dbReference type="EMBL" id="MBB5896104.1"/>
    </source>
</evidence>
<feature type="transmembrane region" description="Helical" evidence="1">
    <location>
        <begin position="504"/>
        <end position="522"/>
    </location>
</feature>
<feature type="transmembrane region" description="Helical" evidence="1">
    <location>
        <begin position="577"/>
        <end position="600"/>
    </location>
</feature>
<sequence>MLRWRRRTPARSANTVVGDVVGTVIQAGHIQGPVTIHTTETAADEADALAEVVRRQWADEAAVRLLRQPEPLRLRWSTTGRPVTGRPAAVLGAAVGGRPLRLRLHGFLEDVVELVVRLPHRQLVVLGEPGAGKTVLAILLTLGLLQHRRRAGGPVPVMLALASWDPDAEHLDTWLNRRLVEEYPALGDVAATLVAAGRVMPILDGLDEISHARHAAAIEALDRAGAGGRPFAVTCRSSEYEAAVAAGGRVLATAAVVEIEPVGVEDAIAFLAAGTVPGDGRWNPVYAHLRAHPHGPLAAALSTPLAVWLARNAYLHPDTDPADLVGFTSAHAIENHLLDRLIPSLYRRVPPGPTSRTSPRYAPADAQRWLTFLATHLHRQHTRDLAWWQLHHAVPPPVTGTIYGLGAGLLTGLGVGLAGDAAGLAGGLPLLMTAFIAALVPSVVFGLIVRFAWSARHIPGRTVVRLYGRLRQLARTTGKRLPFGGCISVVVVLATTWLTGFGTALLLGAGSGFAAAVVAAVADWSTVPVDELSAPSPVSVLRADRSVARVRALTQGIGLMAAVGVLVGVVFGDIAGLAAAAVAASAGALAGGFDSAWGLFQVARAWLAMRGQLPRDCIRFLEDAHRRGVLRQAGAVYQFRHARLQDRLVHNGDSDGATPS</sequence>
<keyword evidence="4" id="KW-1185">Reference proteome</keyword>
<dbReference type="InterPro" id="IPR007111">
    <property type="entry name" value="NACHT_NTPase"/>
</dbReference>
<keyword evidence="1" id="KW-0472">Membrane</keyword>
<dbReference type="AlphaFoldDB" id="A0A7W9KQG0"/>
<feature type="domain" description="NACHT" evidence="2">
    <location>
        <begin position="121"/>
        <end position="210"/>
    </location>
</feature>
<accession>A0A7W9KQG0</accession>
<dbReference type="Proteomes" id="UP000585638">
    <property type="component" value="Unassembled WGS sequence"/>
</dbReference>
<organism evidence="3 4">
    <name type="scientific">Kutzneria kofuensis</name>
    <dbReference type="NCBI Taxonomy" id="103725"/>
    <lineage>
        <taxon>Bacteria</taxon>
        <taxon>Bacillati</taxon>
        <taxon>Actinomycetota</taxon>
        <taxon>Actinomycetes</taxon>
        <taxon>Pseudonocardiales</taxon>
        <taxon>Pseudonocardiaceae</taxon>
        <taxon>Kutzneria</taxon>
    </lineage>
</organism>
<feature type="transmembrane region" description="Helical" evidence="1">
    <location>
        <begin position="552"/>
        <end position="571"/>
    </location>
</feature>
<dbReference type="PROSITE" id="PS50837">
    <property type="entry name" value="NACHT"/>
    <property type="match status" value="1"/>
</dbReference>
<dbReference type="EMBL" id="JACHIR010000001">
    <property type="protein sequence ID" value="MBB5896104.1"/>
    <property type="molecule type" value="Genomic_DNA"/>
</dbReference>
<feature type="transmembrane region" description="Helical" evidence="1">
    <location>
        <begin position="481"/>
        <end position="498"/>
    </location>
</feature>
<keyword evidence="1" id="KW-0812">Transmembrane</keyword>
<name>A0A7W9KQG0_9PSEU</name>
<evidence type="ECO:0000256" key="1">
    <source>
        <dbReference type="SAM" id="Phobius"/>
    </source>
</evidence>
<dbReference type="RefSeq" id="WP_184867812.1">
    <property type="nucleotide sequence ID" value="NZ_BAAAWY010000035.1"/>
</dbReference>
<dbReference type="Gene3D" id="3.40.50.300">
    <property type="entry name" value="P-loop containing nucleotide triphosphate hydrolases"/>
    <property type="match status" value="1"/>
</dbReference>
<reference evidence="3 4" key="1">
    <citation type="submission" date="2020-08" db="EMBL/GenBank/DDBJ databases">
        <title>Sequencing the genomes of 1000 actinobacteria strains.</title>
        <authorList>
            <person name="Klenk H.-P."/>
        </authorList>
    </citation>
    <scope>NUCLEOTIDE SEQUENCE [LARGE SCALE GENOMIC DNA]</scope>
    <source>
        <strain evidence="3 4">DSM 43851</strain>
    </source>
</reference>
<dbReference type="InterPro" id="IPR027417">
    <property type="entry name" value="P-loop_NTPase"/>
</dbReference>
<gene>
    <name evidence="3" type="ORF">BJ998_007300</name>
</gene>
<comment type="caution">
    <text evidence="3">The sequence shown here is derived from an EMBL/GenBank/DDBJ whole genome shotgun (WGS) entry which is preliminary data.</text>
</comment>
<feature type="transmembrane region" description="Helical" evidence="1">
    <location>
        <begin position="430"/>
        <end position="453"/>
    </location>
</feature>
<keyword evidence="1" id="KW-1133">Transmembrane helix</keyword>
<evidence type="ECO:0000259" key="2">
    <source>
        <dbReference type="PROSITE" id="PS50837"/>
    </source>
</evidence>
<protein>
    <submittedName>
        <fullName evidence="3">Uncharacterized protein YcfJ</fullName>
    </submittedName>
</protein>
<proteinExistence type="predicted"/>
<evidence type="ECO:0000313" key="4">
    <source>
        <dbReference type="Proteomes" id="UP000585638"/>
    </source>
</evidence>
<dbReference type="SUPFAM" id="SSF52540">
    <property type="entry name" value="P-loop containing nucleoside triphosphate hydrolases"/>
    <property type="match status" value="1"/>
</dbReference>